<gene>
    <name evidence="1" type="ORF">EZS28_027960</name>
</gene>
<evidence type="ECO:0000313" key="1">
    <source>
        <dbReference type="EMBL" id="KAA6376513.1"/>
    </source>
</evidence>
<protein>
    <submittedName>
        <fullName evidence="1">Uncharacterized protein</fullName>
    </submittedName>
</protein>
<sequence length="90" mass="10722">MMALEKALQMAQFEWQVKRFVQFTLNMNIPGDITDALRNGQIIQFINKMLPNCNFKHYSHKEREKNFSTFNMICDTILNISENEYVNENE</sequence>
<accession>A0A5J4V218</accession>
<dbReference type="AlphaFoldDB" id="A0A5J4V218"/>
<dbReference type="EMBL" id="SNRW01010466">
    <property type="protein sequence ID" value="KAA6376513.1"/>
    <property type="molecule type" value="Genomic_DNA"/>
</dbReference>
<organism evidence="1 2">
    <name type="scientific">Streblomastix strix</name>
    <dbReference type="NCBI Taxonomy" id="222440"/>
    <lineage>
        <taxon>Eukaryota</taxon>
        <taxon>Metamonada</taxon>
        <taxon>Preaxostyla</taxon>
        <taxon>Oxymonadida</taxon>
        <taxon>Streblomastigidae</taxon>
        <taxon>Streblomastix</taxon>
    </lineage>
</organism>
<evidence type="ECO:0000313" key="2">
    <source>
        <dbReference type="Proteomes" id="UP000324800"/>
    </source>
</evidence>
<comment type="caution">
    <text evidence="1">The sequence shown here is derived from an EMBL/GenBank/DDBJ whole genome shotgun (WGS) entry which is preliminary data.</text>
</comment>
<name>A0A5J4V218_9EUKA</name>
<reference evidence="1 2" key="1">
    <citation type="submission" date="2019-03" db="EMBL/GenBank/DDBJ databases">
        <title>Single cell metagenomics reveals metabolic interactions within the superorganism composed of flagellate Streblomastix strix and complex community of Bacteroidetes bacteria on its surface.</title>
        <authorList>
            <person name="Treitli S.C."/>
            <person name="Kolisko M."/>
            <person name="Husnik F."/>
            <person name="Keeling P."/>
            <person name="Hampl V."/>
        </authorList>
    </citation>
    <scope>NUCLEOTIDE SEQUENCE [LARGE SCALE GENOMIC DNA]</scope>
    <source>
        <strain evidence="1">ST1C</strain>
    </source>
</reference>
<proteinExistence type="predicted"/>
<dbReference type="Proteomes" id="UP000324800">
    <property type="component" value="Unassembled WGS sequence"/>
</dbReference>